<evidence type="ECO:0000313" key="10">
    <source>
        <dbReference type="EMBL" id="MCJ2379018.1"/>
    </source>
</evidence>
<feature type="domain" description="Amidohydrolase-related" evidence="9">
    <location>
        <begin position="65"/>
        <end position="430"/>
    </location>
</feature>
<dbReference type="InterPro" id="IPR014311">
    <property type="entry name" value="Guanine_deaminase"/>
</dbReference>
<dbReference type="Gene3D" id="2.30.40.10">
    <property type="entry name" value="Urease, subunit C, domain 1"/>
    <property type="match status" value="1"/>
</dbReference>
<evidence type="ECO:0000256" key="7">
    <source>
        <dbReference type="NCBIfam" id="TIGR02967"/>
    </source>
</evidence>
<organism evidence="10 11">
    <name type="scientific">Parabacteroides faecalis</name>
    <dbReference type="NCBI Taxonomy" id="2924040"/>
    <lineage>
        <taxon>Bacteria</taxon>
        <taxon>Pseudomonadati</taxon>
        <taxon>Bacteroidota</taxon>
        <taxon>Bacteroidia</taxon>
        <taxon>Bacteroidales</taxon>
        <taxon>Tannerellaceae</taxon>
        <taxon>Parabacteroides</taxon>
    </lineage>
</organism>
<dbReference type="RefSeq" id="WP_243323000.1">
    <property type="nucleotide sequence ID" value="NZ_JAKZMM010000001.1"/>
</dbReference>
<dbReference type="NCBIfam" id="TIGR02967">
    <property type="entry name" value="guan_deamin"/>
    <property type="match status" value="1"/>
</dbReference>
<dbReference type="EMBL" id="JAKZMM010000001">
    <property type="protein sequence ID" value="MCJ2379018.1"/>
    <property type="molecule type" value="Genomic_DNA"/>
</dbReference>
<dbReference type="InterPro" id="IPR032466">
    <property type="entry name" value="Metal_Hydrolase"/>
</dbReference>
<dbReference type="SUPFAM" id="SSF51556">
    <property type="entry name" value="Metallo-dependent hydrolases"/>
    <property type="match status" value="1"/>
</dbReference>
<keyword evidence="6 8" id="KW-0862">Zinc</keyword>
<dbReference type="InterPro" id="IPR006680">
    <property type="entry name" value="Amidohydro-rel"/>
</dbReference>
<name>A0ABT0BW65_9BACT</name>
<evidence type="ECO:0000256" key="8">
    <source>
        <dbReference type="RuleBase" id="RU366009"/>
    </source>
</evidence>
<gene>
    <name evidence="10" type="primary">guaD</name>
    <name evidence="10" type="ORF">MUN53_00020</name>
</gene>
<dbReference type="PANTHER" id="PTHR11271">
    <property type="entry name" value="GUANINE DEAMINASE"/>
    <property type="match status" value="1"/>
</dbReference>
<comment type="similarity">
    <text evidence="2 8">Belongs to the metallo-dependent hydrolases superfamily. ATZ/TRZ family.</text>
</comment>
<evidence type="ECO:0000256" key="4">
    <source>
        <dbReference type="ARBA" id="ARBA00022723"/>
    </source>
</evidence>
<evidence type="ECO:0000256" key="5">
    <source>
        <dbReference type="ARBA" id="ARBA00022801"/>
    </source>
</evidence>
<protein>
    <recommendedName>
        <fullName evidence="3 7">Guanine deaminase</fullName>
        <shortName evidence="8">Guanase</shortName>
        <ecNumber evidence="3 7">3.5.4.3</ecNumber>
    </recommendedName>
    <alternativeName>
        <fullName evidence="8">Guanine aminohydrolase</fullName>
    </alternativeName>
</protein>
<evidence type="ECO:0000256" key="6">
    <source>
        <dbReference type="ARBA" id="ARBA00022833"/>
    </source>
</evidence>
<evidence type="ECO:0000256" key="2">
    <source>
        <dbReference type="ARBA" id="ARBA00006745"/>
    </source>
</evidence>
<evidence type="ECO:0000256" key="1">
    <source>
        <dbReference type="ARBA" id="ARBA00004984"/>
    </source>
</evidence>
<dbReference type="GO" id="GO:0008892">
    <property type="term" value="F:guanine deaminase activity"/>
    <property type="evidence" value="ECO:0007669"/>
    <property type="project" value="UniProtKB-EC"/>
</dbReference>
<evidence type="ECO:0000259" key="9">
    <source>
        <dbReference type="Pfam" id="PF01979"/>
    </source>
</evidence>
<comment type="function">
    <text evidence="8">Catalyzes the hydrolytic deamination of guanine, producing xanthine and ammonia.</text>
</comment>
<dbReference type="InterPro" id="IPR051607">
    <property type="entry name" value="Metallo-dep_hydrolases"/>
</dbReference>
<keyword evidence="11" id="KW-1185">Reference proteome</keyword>
<dbReference type="SUPFAM" id="SSF51338">
    <property type="entry name" value="Composite domain of metallo-dependent hydrolases"/>
    <property type="match status" value="1"/>
</dbReference>
<comment type="pathway">
    <text evidence="1 8">Purine metabolism; guanine degradation; xanthine from guanine: step 1/1.</text>
</comment>
<dbReference type="Gene3D" id="3.20.20.140">
    <property type="entry name" value="Metal-dependent hydrolases"/>
    <property type="match status" value="1"/>
</dbReference>
<dbReference type="PANTHER" id="PTHR11271:SF6">
    <property type="entry name" value="GUANINE DEAMINASE"/>
    <property type="match status" value="1"/>
</dbReference>
<dbReference type="Proteomes" id="UP001165444">
    <property type="component" value="Unassembled WGS sequence"/>
</dbReference>
<accession>A0ABT0BW65</accession>
<keyword evidence="4 8" id="KW-0479">Metal-binding</keyword>
<sequence>MNEMKLYLGEVFYFTDSPLLSAKNIVYEPDGALCVCDGLVVEAGTSAILLQKYPKAEVVDYQGSVLMPGFIDAHLHYVQTEITGMYGRQLLDWLNQYTFPAERAFADTDHCREISRAFLKELFRNGTTTAVAFSSVHPQSADILFEEASRYNMCMLTGKVQMDQEAPEYLCDTPEQGEADVRALIQKWHGKGRNKYVITPRFAVSCSPAELEACQRIHADYPDTYIQTHLSENKGEVDFVRTLYPDCPDYLSVYEKYGLLTDRTLLAHAIHLSDSERERIAKAQAIAVHCPTSNGFLGSGLYEMKKANEAGMQTVIGTDIGGGTSFSIFHTLGASYQVQQLNNYPMSAFEAFYKATLGSAKALHLDQEIGSFLPGRMADFIVVDYSSTFAQLYRYEYLKRTKAWNIENLLFGLMTHADDRAVRATYIAGQCVHER</sequence>
<comment type="cofactor">
    <cofactor evidence="8">
        <name>Zn(2+)</name>
        <dbReference type="ChEBI" id="CHEBI:29105"/>
    </cofactor>
    <text evidence="8">Binds 1 zinc ion per subunit.</text>
</comment>
<dbReference type="InterPro" id="IPR011059">
    <property type="entry name" value="Metal-dep_hydrolase_composite"/>
</dbReference>
<comment type="catalytic activity">
    <reaction evidence="8">
        <text>guanine + H2O + H(+) = xanthine + NH4(+)</text>
        <dbReference type="Rhea" id="RHEA:14665"/>
        <dbReference type="ChEBI" id="CHEBI:15377"/>
        <dbReference type="ChEBI" id="CHEBI:15378"/>
        <dbReference type="ChEBI" id="CHEBI:16235"/>
        <dbReference type="ChEBI" id="CHEBI:17712"/>
        <dbReference type="ChEBI" id="CHEBI:28938"/>
        <dbReference type="EC" id="3.5.4.3"/>
    </reaction>
</comment>
<dbReference type="Pfam" id="PF01979">
    <property type="entry name" value="Amidohydro_1"/>
    <property type="match status" value="1"/>
</dbReference>
<reference evidence="10 11" key="1">
    <citation type="submission" date="2022-03" db="EMBL/GenBank/DDBJ databases">
        <title>Parabacteroides sp. nov. isolated from swine feces.</title>
        <authorList>
            <person name="Bak J.E."/>
        </authorList>
    </citation>
    <scope>NUCLEOTIDE SEQUENCE [LARGE SCALE GENOMIC DNA]</scope>
    <source>
        <strain evidence="10 11">AGMB00274</strain>
    </source>
</reference>
<evidence type="ECO:0000256" key="3">
    <source>
        <dbReference type="ARBA" id="ARBA00012781"/>
    </source>
</evidence>
<keyword evidence="5 8" id="KW-0378">Hydrolase</keyword>
<dbReference type="EC" id="3.5.4.3" evidence="3 7"/>
<evidence type="ECO:0000313" key="11">
    <source>
        <dbReference type="Proteomes" id="UP001165444"/>
    </source>
</evidence>
<proteinExistence type="inferred from homology"/>
<dbReference type="NCBIfam" id="NF006679">
    <property type="entry name" value="PRK09228.1"/>
    <property type="match status" value="1"/>
</dbReference>
<comment type="caution">
    <text evidence="10">The sequence shown here is derived from an EMBL/GenBank/DDBJ whole genome shotgun (WGS) entry which is preliminary data.</text>
</comment>